<name>A0A485LZE5_9ZZZZ</name>
<dbReference type="SMART" id="SM00834">
    <property type="entry name" value="CxxC_CXXC_SSSS"/>
    <property type="match status" value="1"/>
</dbReference>
<dbReference type="InterPro" id="IPR013429">
    <property type="entry name" value="Regulatory_FmdB_Zinc_ribbon"/>
</dbReference>
<reference evidence="3" key="1">
    <citation type="submission" date="2019-03" db="EMBL/GenBank/DDBJ databases">
        <authorList>
            <person name="Hao L."/>
        </authorList>
    </citation>
    <scope>NUCLEOTIDE SEQUENCE</scope>
</reference>
<dbReference type="PANTHER" id="PTHR34404">
    <property type="entry name" value="REGULATORY PROTEIN, FMDB FAMILY"/>
    <property type="match status" value="1"/>
</dbReference>
<protein>
    <submittedName>
        <fullName evidence="3">Zinc ribbon domain protein</fullName>
    </submittedName>
</protein>
<feature type="region of interest" description="Disordered" evidence="1">
    <location>
        <begin position="44"/>
        <end position="68"/>
    </location>
</feature>
<dbReference type="NCBIfam" id="TIGR02605">
    <property type="entry name" value="CxxC_CxxC_SSSS"/>
    <property type="match status" value="1"/>
</dbReference>
<dbReference type="AlphaFoldDB" id="A0A485LZE5"/>
<proteinExistence type="predicted"/>
<organism evidence="3">
    <name type="scientific">anaerobic digester metagenome</name>
    <dbReference type="NCBI Taxonomy" id="1263854"/>
    <lineage>
        <taxon>unclassified sequences</taxon>
        <taxon>metagenomes</taxon>
        <taxon>ecological metagenomes</taxon>
    </lineage>
</organism>
<dbReference type="PANTHER" id="PTHR34404:SF3">
    <property type="entry name" value="REGULATORY PROTEIN, FMDB FAMILY"/>
    <property type="match status" value="1"/>
</dbReference>
<dbReference type="Gene3D" id="2.20.28.30">
    <property type="entry name" value="RNA polymerase ii, chain L"/>
    <property type="match status" value="1"/>
</dbReference>
<feature type="domain" description="Putative regulatory protein FmdB zinc ribbon" evidence="2">
    <location>
        <begin position="1"/>
        <end position="42"/>
    </location>
</feature>
<dbReference type="EMBL" id="CAADRM010000013">
    <property type="protein sequence ID" value="VFU11556.1"/>
    <property type="molecule type" value="Genomic_DNA"/>
</dbReference>
<sequence length="68" mass="7160">MPIYEYQCKDCGEEFERLMPISAQNPPECPKCGGGNVKKKISRPASGKSNCGSCSATSCGGCSSARHS</sequence>
<evidence type="ECO:0000256" key="1">
    <source>
        <dbReference type="SAM" id="MobiDB-lite"/>
    </source>
</evidence>
<gene>
    <name evidence="3" type="ORF">SCFA_110019</name>
</gene>
<dbReference type="Pfam" id="PF09723">
    <property type="entry name" value="Zn_ribbon_8"/>
    <property type="match status" value="1"/>
</dbReference>
<evidence type="ECO:0000313" key="3">
    <source>
        <dbReference type="EMBL" id="VFU11556.1"/>
    </source>
</evidence>
<evidence type="ECO:0000259" key="2">
    <source>
        <dbReference type="SMART" id="SM00834"/>
    </source>
</evidence>
<feature type="compositionally biased region" description="Low complexity" evidence="1">
    <location>
        <begin position="49"/>
        <end position="68"/>
    </location>
</feature>
<accession>A0A485LZE5</accession>